<dbReference type="Pfam" id="PF08393">
    <property type="entry name" value="DHC_N2"/>
    <property type="match status" value="1"/>
</dbReference>
<proteinExistence type="predicted"/>
<dbReference type="GO" id="GO:0007052">
    <property type="term" value="P:mitotic spindle organization"/>
    <property type="evidence" value="ECO:0007669"/>
    <property type="project" value="TreeGrafter"/>
</dbReference>
<dbReference type="AlphaFoldDB" id="A0A7R9GQ27"/>
<dbReference type="Gene3D" id="1.20.140.100">
    <property type="entry name" value="Dynein heavy chain, N-terminal domain 2"/>
    <property type="match status" value="1"/>
</dbReference>
<dbReference type="GO" id="GO:0031122">
    <property type="term" value="P:cytoplasmic microtubule organization"/>
    <property type="evidence" value="ECO:0007669"/>
    <property type="project" value="TreeGrafter"/>
</dbReference>
<dbReference type="GO" id="GO:0007097">
    <property type="term" value="P:nuclear migration"/>
    <property type="evidence" value="ECO:0007669"/>
    <property type="project" value="TreeGrafter"/>
</dbReference>
<dbReference type="GO" id="GO:0005938">
    <property type="term" value="C:cell cortex"/>
    <property type="evidence" value="ECO:0007669"/>
    <property type="project" value="TreeGrafter"/>
</dbReference>
<dbReference type="GO" id="GO:0051959">
    <property type="term" value="F:dynein light intermediate chain binding"/>
    <property type="evidence" value="ECO:0007669"/>
    <property type="project" value="InterPro"/>
</dbReference>
<dbReference type="GO" id="GO:0008090">
    <property type="term" value="P:retrograde axonal transport"/>
    <property type="evidence" value="ECO:0007669"/>
    <property type="project" value="TreeGrafter"/>
</dbReference>
<dbReference type="InterPro" id="IPR013602">
    <property type="entry name" value="Dynein_heavy_linker"/>
</dbReference>
<evidence type="ECO:0000259" key="1">
    <source>
        <dbReference type="Pfam" id="PF08393"/>
    </source>
</evidence>
<dbReference type="PANTHER" id="PTHR10676:SF314">
    <property type="entry name" value="CYTOPLASMIC DYNEIN 1 HEAVY CHAIN 1"/>
    <property type="match status" value="1"/>
</dbReference>
<dbReference type="PANTHER" id="PTHR10676">
    <property type="entry name" value="DYNEIN HEAVY CHAIN FAMILY PROTEIN"/>
    <property type="match status" value="1"/>
</dbReference>
<evidence type="ECO:0000313" key="2">
    <source>
        <dbReference type="EMBL" id="CAD7393252.1"/>
    </source>
</evidence>
<dbReference type="GO" id="GO:0005868">
    <property type="term" value="C:cytoplasmic dynein complex"/>
    <property type="evidence" value="ECO:0007669"/>
    <property type="project" value="TreeGrafter"/>
</dbReference>
<gene>
    <name evidence="2" type="ORF">TCEB3V08_LOCUS1233</name>
</gene>
<organism evidence="2">
    <name type="scientific">Timema cristinae</name>
    <name type="common">Walking stick</name>
    <dbReference type="NCBI Taxonomy" id="61476"/>
    <lineage>
        <taxon>Eukaryota</taxon>
        <taxon>Metazoa</taxon>
        <taxon>Ecdysozoa</taxon>
        <taxon>Arthropoda</taxon>
        <taxon>Hexapoda</taxon>
        <taxon>Insecta</taxon>
        <taxon>Pterygota</taxon>
        <taxon>Neoptera</taxon>
        <taxon>Polyneoptera</taxon>
        <taxon>Phasmatodea</taxon>
        <taxon>Timematodea</taxon>
        <taxon>Timematoidea</taxon>
        <taxon>Timematidae</taxon>
        <taxon>Timema</taxon>
    </lineage>
</organism>
<protein>
    <recommendedName>
        <fullName evidence="1">Dynein heavy chain linker domain-containing protein</fullName>
    </recommendedName>
</protein>
<reference evidence="2" key="1">
    <citation type="submission" date="2020-11" db="EMBL/GenBank/DDBJ databases">
        <authorList>
            <person name="Tran Van P."/>
        </authorList>
    </citation>
    <scope>NUCLEOTIDE SEQUENCE</scope>
</reference>
<dbReference type="EMBL" id="OC316677">
    <property type="protein sequence ID" value="CAD7393252.1"/>
    <property type="molecule type" value="Genomic_DNA"/>
</dbReference>
<dbReference type="GO" id="GO:1904115">
    <property type="term" value="C:axon cytoplasm"/>
    <property type="evidence" value="ECO:0007669"/>
    <property type="project" value="GOC"/>
</dbReference>
<accession>A0A7R9GQ27</accession>
<dbReference type="GO" id="GO:0045505">
    <property type="term" value="F:dynein intermediate chain binding"/>
    <property type="evidence" value="ECO:0007669"/>
    <property type="project" value="InterPro"/>
</dbReference>
<name>A0A7R9GQ27_TIMCR</name>
<dbReference type="InterPro" id="IPR042222">
    <property type="entry name" value="Dynein_2_N"/>
</dbReference>
<feature type="domain" description="Dynein heavy chain linker" evidence="1">
    <location>
        <begin position="21"/>
        <end position="83"/>
    </location>
</feature>
<dbReference type="InterPro" id="IPR026983">
    <property type="entry name" value="DHC"/>
</dbReference>
<dbReference type="GO" id="GO:0008569">
    <property type="term" value="F:minus-end-directed microtubule motor activity"/>
    <property type="evidence" value="ECO:0007669"/>
    <property type="project" value="TreeGrafter"/>
</dbReference>
<sequence>MGGGIGKTFKKTYPHYTMFYFSQYVFEEEALTWEEKLNRINALFDVWIDVQRRWVYLEGIFSGSADIKVLLPVETSRFQSIRRVYLY</sequence>
<dbReference type="GO" id="GO:0005881">
    <property type="term" value="C:cytoplasmic microtubule"/>
    <property type="evidence" value="ECO:0007669"/>
    <property type="project" value="TreeGrafter"/>
</dbReference>